<dbReference type="PANTHER" id="PTHR43626:SF4">
    <property type="entry name" value="GCN5-RELATED N-ACETYLTRANSFERASE 2, CHLOROPLASTIC"/>
    <property type="match status" value="1"/>
</dbReference>
<proteinExistence type="predicted"/>
<keyword evidence="1 4" id="KW-0808">Transferase</keyword>
<dbReference type="EMBL" id="FMJC01000002">
    <property type="protein sequence ID" value="SCM74164.1"/>
    <property type="molecule type" value="Genomic_DNA"/>
</dbReference>
<dbReference type="InterPro" id="IPR000182">
    <property type="entry name" value="GNAT_dom"/>
</dbReference>
<organism evidence="4">
    <name type="scientific">uncultured Desulfovibrio sp</name>
    <dbReference type="NCBI Taxonomy" id="167968"/>
    <lineage>
        <taxon>Bacteria</taxon>
        <taxon>Pseudomonadati</taxon>
        <taxon>Thermodesulfobacteriota</taxon>
        <taxon>Desulfovibrionia</taxon>
        <taxon>Desulfovibrionales</taxon>
        <taxon>Desulfovibrionaceae</taxon>
        <taxon>Desulfovibrio</taxon>
        <taxon>environmental samples</taxon>
    </lineage>
</organism>
<gene>
    <name evidence="4" type="ORF">KL86DES1_21770</name>
</gene>
<evidence type="ECO:0000256" key="2">
    <source>
        <dbReference type="ARBA" id="ARBA00023315"/>
    </source>
</evidence>
<name>A0A212L9B5_9BACT</name>
<protein>
    <submittedName>
        <fullName evidence="4">GCN5-related N-acetyltransferase</fullName>
    </submittedName>
</protein>
<dbReference type="CDD" id="cd04301">
    <property type="entry name" value="NAT_SF"/>
    <property type="match status" value="1"/>
</dbReference>
<dbReference type="SUPFAM" id="SSF55729">
    <property type="entry name" value="Acyl-CoA N-acyltransferases (Nat)"/>
    <property type="match status" value="1"/>
</dbReference>
<dbReference type="Pfam" id="PF00583">
    <property type="entry name" value="Acetyltransf_1"/>
    <property type="match status" value="1"/>
</dbReference>
<accession>A0A212L9B5</accession>
<dbReference type="InterPro" id="IPR016181">
    <property type="entry name" value="Acyl_CoA_acyltransferase"/>
</dbReference>
<dbReference type="AlphaFoldDB" id="A0A212L9B5"/>
<dbReference type="InterPro" id="IPR045039">
    <property type="entry name" value="NSI-like"/>
</dbReference>
<keyword evidence="2" id="KW-0012">Acyltransferase</keyword>
<dbReference type="Gene3D" id="3.40.630.30">
    <property type="match status" value="1"/>
</dbReference>
<evidence type="ECO:0000256" key="1">
    <source>
        <dbReference type="ARBA" id="ARBA00022679"/>
    </source>
</evidence>
<dbReference type="PANTHER" id="PTHR43626">
    <property type="entry name" value="ACYL-COA N-ACYLTRANSFERASE"/>
    <property type="match status" value="1"/>
</dbReference>
<dbReference type="PROSITE" id="PS51186">
    <property type="entry name" value="GNAT"/>
    <property type="match status" value="1"/>
</dbReference>
<dbReference type="NCBIfam" id="NF005840">
    <property type="entry name" value="PRK07757.1"/>
    <property type="match status" value="1"/>
</dbReference>
<dbReference type="RefSeq" id="WP_179981040.1">
    <property type="nucleotide sequence ID" value="NZ_LT608333.1"/>
</dbReference>
<evidence type="ECO:0000313" key="4">
    <source>
        <dbReference type="EMBL" id="SCM74164.1"/>
    </source>
</evidence>
<reference evidence="4" key="1">
    <citation type="submission" date="2016-08" db="EMBL/GenBank/DDBJ databases">
        <authorList>
            <person name="Seilhamer J.J."/>
        </authorList>
    </citation>
    <scope>NUCLEOTIDE SEQUENCE</scope>
    <source>
        <strain evidence="4">86-1</strain>
    </source>
</reference>
<sequence>MPIAIPRSGADDRPIVPDVCISDLSKLVIRSATVEDVHGMSALINQYASANVMLARGPQYLYQHIQDYMVATAPAADGGRDVIVACGAVHVLWADLGEIRSVAVHPSCQGQGFGKRLVSMLVERCRSLALPRVFVFTLVPDFFAKCGFKEFDRDDMPPSVWVECSKCPKFYCCDEIAMLLPL</sequence>
<evidence type="ECO:0000259" key="3">
    <source>
        <dbReference type="PROSITE" id="PS51186"/>
    </source>
</evidence>
<dbReference type="GO" id="GO:0008080">
    <property type="term" value="F:N-acetyltransferase activity"/>
    <property type="evidence" value="ECO:0007669"/>
    <property type="project" value="InterPro"/>
</dbReference>
<feature type="domain" description="N-acetyltransferase" evidence="3">
    <location>
        <begin position="27"/>
        <end position="182"/>
    </location>
</feature>
<dbReference type="GO" id="GO:0005737">
    <property type="term" value="C:cytoplasm"/>
    <property type="evidence" value="ECO:0007669"/>
    <property type="project" value="TreeGrafter"/>
</dbReference>